<protein>
    <submittedName>
        <fullName evidence="1">Uncharacterized protein</fullName>
    </submittedName>
</protein>
<reference evidence="1 2" key="1">
    <citation type="submission" date="2014-06" db="EMBL/GenBank/DDBJ databases">
        <title>Whole Genome Sequences of Three Symbiotic Endozoicomonas Bacteria.</title>
        <authorList>
            <person name="Neave M.J."/>
            <person name="Apprill A."/>
            <person name="Voolstra C.R."/>
        </authorList>
    </citation>
    <scope>NUCLEOTIDE SEQUENCE [LARGE SCALE GENOMIC DNA]</scope>
    <source>
        <strain evidence="1 2">LMG 24815</strain>
    </source>
</reference>
<dbReference type="AlphaFoldDB" id="A0A081N2A2"/>
<gene>
    <name evidence="1" type="ORF">GZ77_18885</name>
</gene>
<sequence length="335" mass="37188">MMSFQTVQLFSKGAGKKVLTVFLNLLLCGLVVFSSFGYADDDDDDEVFCFTDLDGDVCSSNISLKYDFLEVGEIEKGSDPITIRFKFRAYDESDSEKWDLKRGLLRYSFLFPQDISEDSYNIEMISPTQTDSWSEGDSGKISGGDDEGSSDIYYTVELKLTFIDNYFNNLEAGEHFFWLPIHGRVSNENYKTFYIGITIDISTKVKISGLDNFPFGTFLADDFSRSETKTFCAHVQGGGNFKITPTTESTRSFFALKGTSTGSTIPYTVSVANVGQNPVSIDYGETRAGLVGESSENCTTGENMQLKIELPEISALSVKPADSYMDTLILTIEPD</sequence>
<accession>A0A081N2A2</accession>
<dbReference type="RefSeq" id="WP_034877932.1">
    <property type="nucleotide sequence ID" value="NZ_JOKG01000004.1"/>
</dbReference>
<comment type="caution">
    <text evidence="1">The sequence shown here is derived from an EMBL/GenBank/DDBJ whole genome shotgun (WGS) entry which is preliminary data.</text>
</comment>
<name>A0A081N2A2_9GAMM</name>
<dbReference type="EMBL" id="JOKG01000004">
    <property type="protein sequence ID" value="KEQ12575.1"/>
    <property type="molecule type" value="Genomic_DNA"/>
</dbReference>
<dbReference type="Proteomes" id="UP000028006">
    <property type="component" value="Unassembled WGS sequence"/>
</dbReference>
<evidence type="ECO:0000313" key="2">
    <source>
        <dbReference type="Proteomes" id="UP000028006"/>
    </source>
</evidence>
<proteinExistence type="predicted"/>
<evidence type="ECO:0000313" key="1">
    <source>
        <dbReference type="EMBL" id="KEQ12575.1"/>
    </source>
</evidence>
<keyword evidence="2" id="KW-1185">Reference proteome</keyword>
<organism evidence="1 2">
    <name type="scientific">Endozoicomonas montiporae</name>
    <dbReference type="NCBI Taxonomy" id="1027273"/>
    <lineage>
        <taxon>Bacteria</taxon>
        <taxon>Pseudomonadati</taxon>
        <taxon>Pseudomonadota</taxon>
        <taxon>Gammaproteobacteria</taxon>
        <taxon>Oceanospirillales</taxon>
        <taxon>Endozoicomonadaceae</taxon>
        <taxon>Endozoicomonas</taxon>
    </lineage>
</organism>